<dbReference type="Proteomes" id="UP000195981">
    <property type="component" value="Unassembled WGS sequence"/>
</dbReference>
<dbReference type="InterPro" id="IPR045865">
    <property type="entry name" value="ACT-like_dom_sf"/>
</dbReference>
<evidence type="ECO:0000259" key="1">
    <source>
        <dbReference type="PROSITE" id="PS51671"/>
    </source>
</evidence>
<dbReference type="EMBL" id="FWFG01000069">
    <property type="protein sequence ID" value="SLM92574.1"/>
    <property type="molecule type" value="Genomic_DNA"/>
</dbReference>
<reference evidence="2 3" key="1">
    <citation type="submission" date="2017-02" db="EMBL/GenBank/DDBJ databases">
        <authorList>
            <person name="Peterson S.W."/>
        </authorList>
    </citation>
    <scope>NUCLEOTIDE SEQUENCE [LARGE SCALE GENOMIC DNA]</scope>
    <source>
        <strain evidence="2 3">CIP104813</strain>
    </source>
</reference>
<dbReference type="Pfam" id="PF13740">
    <property type="entry name" value="ACT_6"/>
    <property type="match status" value="1"/>
</dbReference>
<dbReference type="GO" id="GO:0006355">
    <property type="term" value="P:regulation of DNA-templated transcription"/>
    <property type="evidence" value="ECO:0007669"/>
    <property type="project" value="InterPro"/>
</dbReference>
<accession>A0A1X6X225</accession>
<dbReference type="CDD" id="cd04869">
    <property type="entry name" value="ACT_GcvR_2"/>
    <property type="match status" value="1"/>
</dbReference>
<evidence type="ECO:0000313" key="3">
    <source>
        <dbReference type="Proteomes" id="UP000195981"/>
    </source>
</evidence>
<dbReference type="PROSITE" id="PS51671">
    <property type="entry name" value="ACT"/>
    <property type="match status" value="1"/>
</dbReference>
<gene>
    <name evidence="2" type="ORF">FM110_08530</name>
</gene>
<protein>
    <submittedName>
        <fullName evidence="2">Glycine cleavage system transcriptional antiactivator GcvR</fullName>
    </submittedName>
</protein>
<dbReference type="AlphaFoldDB" id="A0A1X6X225"/>
<dbReference type="SUPFAM" id="SSF55021">
    <property type="entry name" value="ACT-like"/>
    <property type="match status" value="2"/>
</dbReference>
<dbReference type="PANTHER" id="PTHR34875:SF6">
    <property type="entry name" value="UPF0237 PROTEIN MJ1558"/>
    <property type="match status" value="1"/>
</dbReference>
<name>A0A1X6X225_9MICO</name>
<keyword evidence="3" id="KW-1185">Reference proteome</keyword>
<proteinExistence type="predicted"/>
<dbReference type="Gene3D" id="3.30.70.260">
    <property type="match status" value="2"/>
</dbReference>
<dbReference type="PIRSF" id="PIRSF028103">
    <property type="entry name" value="GcvR"/>
    <property type="match status" value="1"/>
</dbReference>
<feature type="domain" description="ACT" evidence="1">
    <location>
        <begin position="93"/>
        <end position="176"/>
    </location>
</feature>
<dbReference type="InterPro" id="IPR016867">
    <property type="entry name" value="GcvR"/>
</dbReference>
<sequence>MVTVIGDDREGLISELAALVAQHEGNWLDSSFARLAGKFSGVVLLDIAPERADALDAAVRAHLEERGWHVEIAPVPEASAPGVHVPATSSPRLLHLVGHDRPGMVAEVSRALGAQRLTIDSFDSWTSAAPHGGGVLFEADVVVRLADGTDADAVRDALEEIAAELMVDLDLDDTPESGDGS</sequence>
<evidence type="ECO:0000313" key="2">
    <source>
        <dbReference type="EMBL" id="SLM92574.1"/>
    </source>
</evidence>
<dbReference type="PANTHER" id="PTHR34875">
    <property type="entry name" value="UPF0237 PROTEIN MJ1558"/>
    <property type="match status" value="1"/>
</dbReference>
<dbReference type="Pfam" id="PF01842">
    <property type="entry name" value="ACT"/>
    <property type="match status" value="1"/>
</dbReference>
<dbReference type="InterPro" id="IPR002912">
    <property type="entry name" value="ACT_dom"/>
</dbReference>
<organism evidence="2 3">
    <name type="scientific">Brachybacterium nesterenkovii</name>
    <dbReference type="NCBI Taxonomy" id="47847"/>
    <lineage>
        <taxon>Bacteria</taxon>
        <taxon>Bacillati</taxon>
        <taxon>Actinomycetota</taxon>
        <taxon>Actinomycetes</taxon>
        <taxon>Micrococcales</taxon>
        <taxon>Dermabacteraceae</taxon>
        <taxon>Brachybacterium</taxon>
    </lineage>
</organism>
<dbReference type="InterPro" id="IPR050990">
    <property type="entry name" value="UPF0237/GcvR_regulator"/>
</dbReference>